<sequence>MERGTEGHSDGKDVGASKFNHKSTDKRRNEDSLSNSGESAKDEILEDVLAAVGVRAAETMKRAVSALWTRRAVHHGCSFCTTSTSSSAEAAAAAASLEKWDGRFRLHKPRGQHLLTNPRVLDAIARRAALQPGDAVLEVGPGTGSLTARLLASPVSRVATVEIDPRMVEAVTARAAALGLAEKLTVITGDAVEVEFPPFDVCVANIPYGISSPLIAKLLFGPYRFRTATLLLQKEFARRLVAAPGNREYNRLAANVRLVADVRLLMDVSKRDFVPMPRVDSSVVEIRPRAAVPGVDLGEWLAFTRVCFGQKNKTLGAIFKQKRMVMGLFGRSQRAVVREGNFNGVSLDVLDDDTSNEDINVKDDASVGFSEEELGSFKERIAGALESAELAGNRPSKLSNEELLRLLRLFNERGVRFQ</sequence>
<dbReference type="SUPFAM" id="SSF53335">
    <property type="entry name" value="S-adenosyl-L-methionine-dependent methyltransferases"/>
    <property type="match status" value="1"/>
</dbReference>
<dbReference type="PROSITE" id="PS51689">
    <property type="entry name" value="SAM_RNA_A_N6_MT"/>
    <property type="match status" value="1"/>
</dbReference>
<dbReference type="PROSITE" id="PS01131">
    <property type="entry name" value="RRNA_A_DIMETH"/>
    <property type="match status" value="1"/>
</dbReference>
<dbReference type="EC" id="2.1.1.-" evidence="7"/>
<evidence type="ECO:0000313" key="11">
    <source>
        <dbReference type="Proteomes" id="UP001054889"/>
    </source>
</evidence>
<keyword evidence="2 6" id="KW-0489">Methyltransferase</keyword>
<feature type="compositionally biased region" description="Basic and acidic residues" evidence="8">
    <location>
        <begin position="22"/>
        <end position="31"/>
    </location>
</feature>
<evidence type="ECO:0000313" key="10">
    <source>
        <dbReference type="EMBL" id="GJN32414.1"/>
    </source>
</evidence>
<reference evidence="10" key="2">
    <citation type="submission" date="2021-12" db="EMBL/GenBank/DDBJ databases">
        <title>Resequencing data analysis of finger millet.</title>
        <authorList>
            <person name="Hatakeyama M."/>
            <person name="Aluri S."/>
            <person name="Balachadran M.T."/>
            <person name="Sivarajan S.R."/>
            <person name="Poveda L."/>
            <person name="Shimizu-Inatsugi R."/>
            <person name="Schlapbach R."/>
            <person name="Sreeman S.M."/>
            <person name="Shimizu K.K."/>
        </authorList>
    </citation>
    <scope>NUCLEOTIDE SEQUENCE</scope>
</reference>
<feature type="binding site" evidence="6">
    <location>
        <position position="140"/>
    </location>
    <ligand>
        <name>S-adenosyl-L-methionine</name>
        <dbReference type="ChEBI" id="CHEBI:59789"/>
    </ligand>
</feature>
<accession>A0AAV5F9S0</accession>
<feature type="binding site" evidence="6">
    <location>
        <position position="162"/>
    </location>
    <ligand>
        <name>S-adenosyl-L-methionine</name>
        <dbReference type="ChEBI" id="CHEBI:59789"/>
    </ligand>
</feature>
<evidence type="ECO:0000256" key="8">
    <source>
        <dbReference type="SAM" id="MobiDB-lite"/>
    </source>
</evidence>
<dbReference type="Gene3D" id="3.40.50.150">
    <property type="entry name" value="Vaccinia Virus protein VP39"/>
    <property type="match status" value="1"/>
</dbReference>
<comment type="similarity">
    <text evidence="6 7">Belongs to the class I-like SAM-binding methyltransferase superfamily. rRNA adenine N(6)-methyltransferase family.</text>
</comment>
<reference evidence="10" key="1">
    <citation type="journal article" date="2018" name="DNA Res.">
        <title>Multiple hybrid de novo genome assembly of finger millet, an orphan allotetraploid crop.</title>
        <authorList>
            <person name="Hatakeyama M."/>
            <person name="Aluri S."/>
            <person name="Balachadran M.T."/>
            <person name="Sivarajan S.R."/>
            <person name="Patrignani A."/>
            <person name="Gruter S."/>
            <person name="Poveda L."/>
            <person name="Shimizu-Inatsugi R."/>
            <person name="Baeten J."/>
            <person name="Francoijs K.J."/>
            <person name="Nataraja K.N."/>
            <person name="Reddy Y.A.N."/>
            <person name="Phadnis S."/>
            <person name="Ravikumar R.L."/>
            <person name="Schlapbach R."/>
            <person name="Sreeman S.M."/>
            <person name="Shimizu K.K."/>
        </authorList>
    </citation>
    <scope>NUCLEOTIDE SEQUENCE</scope>
</reference>
<dbReference type="Proteomes" id="UP001054889">
    <property type="component" value="Unassembled WGS sequence"/>
</dbReference>
<dbReference type="PANTHER" id="PTHR11727">
    <property type="entry name" value="DIMETHYLADENOSINE TRANSFERASE"/>
    <property type="match status" value="1"/>
</dbReference>
<dbReference type="GO" id="GO:0000179">
    <property type="term" value="F:rRNA (adenine-N6,N6-)-dimethyltransferase activity"/>
    <property type="evidence" value="ECO:0007669"/>
    <property type="project" value="UniProtKB-UniRule"/>
</dbReference>
<feature type="binding site" evidence="6">
    <location>
        <position position="115"/>
    </location>
    <ligand>
        <name>S-adenosyl-L-methionine</name>
        <dbReference type="ChEBI" id="CHEBI:59789"/>
    </ligand>
</feature>
<feature type="binding site" evidence="6">
    <location>
        <position position="205"/>
    </location>
    <ligand>
        <name>S-adenosyl-L-methionine</name>
        <dbReference type="ChEBI" id="CHEBI:59789"/>
    </ligand>
</feature>
<proteinExistence type="inferred from homology"/>
<feature type="compositionally biased region" description="Basic and acidic residues" evidence="8">
    <location>
        <begin position="1"/>
        <end position="15"/>
    </location>
</feature>
<gene>
    <name evidence="10" type="primary">gb20923</name>
    <name evidence="10" type="ORF">PR202_gb20923</name>
</gene>
<dbReference type="EMBL" id="BQKI01000084">
    <property type="protein sequence ID" value="GJN32414.1"/>
    <property type="molecule type" value="Genomic_DNA"/>
</dbReference>
<dbReference type="FunFam" id="3.40.50.150:FF:000081">
    <property type="entry name" value="rRNA adenine N(6)-methyltransferase"/>
    <property type="match status" value="1"/>
</dbReference>
<evidence type="ECO:0000259" key="9">
    <source>
        <dbReference type="SMART" id="SM00650"/>
    </source>
</evidence>
<dbReference type="InterPro" id="IPR029063">
    <property type="entry name" value="SAM-dependent_MTases_sf"/>
</dbReference>
<feature type="domain" description="Ribosomal RNA adenine methylase transferase N-terminal" evidence="9">
    <location>
        <begin position="120"/>
        <end position="290"/>
    </location>
</feature>
<name>A0AAV5F9S0_ELECO</name>
<organism evidence="10 11">
    <name type="scientific">Eleusine coracana subsp. coracana</name>
    <dbReference type="NCBI Taxonomy" id="191504"/>
    <lineage>
        <taxon>Eukaryota</taxon>
        <taxon>Viridiplantae</taxon>
        <taxon>Streptophyta</taxon>
        <taxon>Embryophyta</taxon>
        <taxon>Tracheophyta</taxon>
        <taxon>Spermatophyta</taxon>
        <taxon>Magnoliopsida</taxon>
        <taxon>Liliopsida</taxon>
        <taxon>Poales</taxon>
        <taxon>Poaceae</taxon>
        <taxon>PACMAD clade</taxon>
        <taxon>Chloridoideae</taxon>
        <taxon>Cynodonteae</taxon>
        <taxon>Eleusininae</taxon>
        <taxon>Eleusine</taxon>
    </lineage>
</organism>
<keyword evidence="5 6" id="KW-0694">RNA-binding</keyword>
<dbReference type="NCBIfam" id="TIGR00755">
    <property type="entry name" value="ksgA"/>
    <property type="match status" value="1"/>
</dbReference>
<keyword evidence="1 7" id="KW-0698">rRNA processing</keyword>
<keyword evidence="11" id="KW-1185">Reference proteome</keyword>
<dbReference type="InterPro" id="IPR011530">
    <property type="entry name" value="rRNA_adenine_dimethylase"/>
</dbReference>
<dbReference type="InterPro" id="IPR001737">
    <property type="entry name" value="KsgA/Erm"/>
</dbReference>
<dbReference type="CDD" id="cd02440">
    <property type="entry name" value="AdoMet_MTases"/>
    <property type="match status" value="1"/>
</dbReference>
<evidence type="ECO:0000256" key="5">
    <source>
        <dbReference type="ARBA" id="ARBA00022884"/>
    </source>
</evidence>
<dbReference type="InterPro" id="IPR020598">
    <property type="entry name" value="rRNA_Ade_methylase_Trfase_N"/>
</dbReference>
<comment type="caution">
    <text evidence="10">The sequence shown here is derived from an EMBL/GenBank/DDBJ whole genome shotgun (WGS) entry which is preliminary data.</text>
</comment>
<dbReference type="InterPro" id="IPR020596">
    <property type="entry name" value="rRNA_Ade_Mease_Trfase_CS"/>
</dbReference>
<keyword evidence="3 6" id="KW-0808">Transferase</keyword>
<dbReference type="GO" id="GO:0003723">
    <property type="term" value="F:RNA binding"/>
    <property type="evidence" value="ECO:0007669"/>
    <property type="project" value="UniProtKB-UniRule"/>
</dbReference>
<evidence type="ECO:0000256" key="1">
    <source>
        <dbReference type="ARBA" id="ARBA00022552"/>
    </source>
</evidence>
<dbReference type="GO" id="GO:0005739">
    <property type="term" value="C:mitochondrion"/>
    <property type="evidence" value="ECO:0007669"/>
    <property type="project" value="TreeGrafter"/>
</dbReference>
<dbReference type="Gene3D" id="1.10.8.480">
    <property type="match status" value="1"/>
</dbReference>
<evidence type="ECO:0000256" key="6">
    <source>
        <dbReference type="PROSITE-ProRule" id="PRU01026"/>
    </source>
</evidence>
<evidence type="ECO:0000256" key="2">
    <source>
        <dbReference type="ARBA" id="ARBA00022603"/>
    </source>
</evidence>
<evidence type="ECO:0000256" key="3">
    <source>
        <dbReference type="ARBA" id="ARBA00022679"/>
    </source>
</evidence>
<feature type="binding site" evidence="6">
    <location>
        <position position="113"/>
    </location>
    <ligand>
        <name>S-adenosyl-L-methionine</name>
        <dbReference type="ChEBI" id="CHEBI:59789"/>
    </ligand>
</feature>
<dbReference type="PANTHER" id="PTHR11727:SF12">
    <property type="entry name" value="RIBOSOMAL RNA SMALL SUBUNIT METHYLTRANSFERASE, MITOCHONDRIAL"/>
    <property type="match status" value="1"/>
</dbReference>
<protein>
    <recommendedName>
        <fullName evidence="7">rRNA adenine N(6)-methyltransferase</fullName>
        <ecNumber evidence="7">2.1.1.-</ecNumber>
    </recommendedName>
</protein>
<evidence type="ECO:0000256" key="7">
    <source>
        <dbReference type="RuleBase" id="RU362106"/>
    </source>
</evidence>
<dbReference type="SMART" id="SM00650">
    <property type="entry name" value="rADc"/>
    <property type="match status" value="1"/>
</dbReference>
<feature type="region of interest" description="Disordered" evidence="8">
    <location>
        <begin position="1"/>
        <end position="40"/>
    </location>
</feature>
<dbReference type="AlphaFoldDB" id="A0AAV5F9S0"/>
<feature type="binding site" evidence="6">
    <location>
        <position position="190"/>
    </location>
    <ligand>
        <name>S-adenosyl-L-methionine</name>
        <dbReference type="ChEBI" id="CHEBI:59789"/>
    </ligand>
</feature>
<evidence type="ECO:0000256" key="4">
    <source>
        <dbReference type="ARBA" id="ARBA00022691"/>
    </source>
</evidence>
<dbReference type="Pfam" id="PF00398">
    <property type="entry name" value="RrnaAD"/>
    <property type="match status" value="1"/>
</dbReference>
<keyword evidence="4 6" id="KW-0949">S-adenosyl-L-methionine</keyword>